<keyword evidence="3" id="KW-1185">Reference proteome</keyword>
<dbReference type="PANTHER" id="PTHR30199">
    <property type="entry name" value="MFS FAMILY TRANSPORTER, PREDICTED SUBSTRATE BENZOATE"/>
    <property type="match status" value="1"/>
</dbReference>
<feature type="transmembrane region" description="Helical" evidence="1">
    <location>
        <begin position="12"/>
        <end position="40"/>
    </location>
</feature>
<dbReference type="GO" id="GO:0005886">
    <property type="term" value="C:plasma membrane"/>
    <property type="evidence" value="ECO:0007669"/>
    <property type="project" value="TreeGrafter"/>
</dbReference>
<dbReference type="Pfam" id="PF03594">
    <property type="entry name" value="BenE"/>
    <property type="match status" value="1"/>
</dbReference>
<dbReference type="EMBL" id="SOBR01000001">
    <property type="protein sequence ID" value="TDU25092.1"/>
    <property type="molecule type" value="Genomic_DNA"/>
</dbReference>
<dbReference type="AlphaFoldDB" id="A0A4R7NW95"/>
<feature type="transmembrane region" description="Helical" evidence="1">
    <location>
        <begin position="322"/>
        <end position="340"/>
    </location>
</feature>
<feature type="transmembrane region" description="Helical" evidence="1">
    <location>
        <begin position="292"/>
        <end position="316"/>
    </location>
</feature>
<keyword evidence="1" id="KW-0472">Membrane</keyword>
<accession>A0A4R7NW95</accession>
<gene>
    <name evidence="2" type="ORF">C8E00_101484</name>
</gene>
<dbReference type="Proteomes" id="UP000295380">
    <property type="component" value="Unassembled WGS sequence"/>
</dbReference>
<feature type="transmembrane region" description="Helical" evidence="1">
    <location>
        <begin position="169"/>
        <end position="189"/>
    </location>
</feature>
<proteinExistence type="predicted"/>
<dbReference type="GO" id="GO:0042925">
    <property type="term" value="F:benzoate transmembrane transporter activity"/>
    <property type="evidence" value="ECO:0007669"/>
    <property type="project" value="InterPro"/>
</dbReference>
<reference evidence="2 3" key="1">
    <citation type="submission" date="2019-03" db="EMBL/GenBank/DDBJ databases">
        <title>Genomic Encyclopedia of Type Strains, Phase IV (KMG-IV): sequencing the most valuable type-strain genomes for metagenomic binning, comparative biology and taxonomic classification.</title>
        <authorList>
            <person name="Goeker M."/>
        </authorList>
    </citation>
    <scope>NUCLEOTIDE SEQUENCE [LARGE SCALE GENOMIC DNA]</scope>
    <source>
        <strain evidence="2 3">DSM 6770</strain>
    </source>
</reference>
<dbReference type="NCBIfam" id="TIGR00843">
    <property type="entry name" value="benE"/>
    <property type="match status" value="1"/>
</dbReference>
<keyword evidence="1" id="KW-0812">Transmembrane</keyword>
<organism evidence="2 3">
    <name type="scientific">Chromohalobacter marismortui</name>
    <dbReference type="NCBI Taxonomy" id="42055"/>
    <lineage>
        <taxon>Bacteria</taxon>
        <taxon>Pseudomonadati</taxon>
        <taxon>Pseudomonadota</taxon>
        <taxon>Gammaproteobacteria</taxon>
        <taxon>Oceanospirillales</taxon>
        <taxon>Halomonadaceae</taxon>
        <taxon>Chromohalobacter</taxon>
    </lineage>
</organism>
<evidence type="ECO:0000313" key="2">
    <source>
        <dbReference type="EMBL" id="TDU25092.1"/>
    </source>
</evidence>
<sequence>MRQPFFLRDLSVSAIVAGFVAVLVSYASSAVIVFQAAAVAGADPAQIGGWLSTLGLGMGVTSLGLSLYYRVPVLTAWSTPGAALLATSLGDYTLAEAIGVFMFAGALVLLCGVTGVFARLMARIPHAIAAAMLGGVLLRFGLEAFAALDDAFILVSAMCAAYLLGRRHWPRFAILGVLVTGLVVAGFQGDIDTTRASVTLVMPAPIMPEFTLSSLIGVGIPLFVVSMASQNAPGVATLRAAGYAPPISPLIAVTGLVTLVLAPLGGFSICLAAITAAICMGPEAHSDLGRRYMAAACAGAFYLLAGLFGGSIGTLFDALPQALIVTIAGLALLTTIGGSLHNALRDDRQRDAALVTFLITASGVTLLDVGAAFWGLVGGLLTQAMLGATRPA</sequence>
<feature type="transmembrane region" description="Helical" evidence="1">
    <location>
        <begin position="47"/>
        <end position="69"/>
    </location>
</feature>
<dbReference type="OrthoDB" id="9792424at2"/>
<feature type="transmembrane region" description="Helical" evidence="1">
    <location>
        <begin position="97"/>
        <end position="120"/>
    </location>
</feature>
<dbReference type="InterPro" id="IPR004711">
    <property type="entry name" value="Benzoate_Transporter"/>
</dbReference>
<name>A0A4R7NW95_9GAMM</name>
<evidence type="ECO:0000256" key="1">
    <source>
        <dbReference type="SAM" id="Phobius"/>
    </source>
</evidence>
<feature type="transmembrane region" description="Helical" evidence="1">
    <location>
        <begin position="352"/>
        <end position="377"/>
    </location>
</feature>
<feature type="transmembrane region" description="Helical" evidence="1">
    <location>
        <begin position="250"/>
        <end position="280"/>
    </location>
</feature>
<comment type="caution">
    <text evidence="2">The sequence shown here is derived from an EMBL/GenBank/DDBJ whole genome shotgun (WGS) entry which is preliminary data.</text>
</comment>
<evidence type="ECO:0000313" key="3">
    <source>
        <dbReference type="Proteomes" id="UP000295380"/>
    </source>
</evidence>
<protein>
    <submittedName>
        <fullName evidence="2">Benzoate membrane transport protein</fullName>
    </submittedName>
</protein>
<dbReference type="PANTHER" id="PTHR30199:SF0">
    <property type="entry name" value="INNER MEMBRANE PROTEIN YDCO"/>
    <property type="match status" value="1"/>
</dbReference>
<feature type="transmembrane region" description="Helical" evidence="1">
    <location>
        <begin position="210"/>
        <end position="230"/>
    </location>
</feature>
<keyword evidence="1" id="KW-1133">Transmembrane helix</keyword>
<dbReference type="RefSeq" id="WP_133694066.1">
    <property type="nucleotide sequence ID" value="NZ_SOBR01000001.1"/>
</dbReference>